<evidence type="ECO:0000313" key="3">
    <source>
        <dbReference type="Proteomes" id="UP000076770"/>
    </source>
</evidence>
<dbReference type="Pfam" id="PF14403">
    <property type="entry name" value="CP_ATPgrasp_2"/>
    <property type="match status" value="1"/>
</dbReference>
<dbReference type="InterPro" id="IPR025841">
    <property type="entry name" value="CP_ATPgrasp_2"/>
</dbReference>
<dbReference type="OrthoDB" id="38503at2157"/>
<evidence type="ECO:0000313" key="2">
    <source>
        <dbReference type="EMBL" id="SAI84977.1"/>
    </source>
</evidence>
<dbReference type="Proteomes" id="UP000076770">
    <property type="component" value="Chromosome i"/>
</dbReference>
<proteinExistence type="predicted"/>
<dbReference type="InterPro" id="IPR051680">
    <property type="entry name" value="ATP-dep_Glu-Cys_Ligase-2"/>
</dbReference>
<dbReference type="Gene3D" id="3.40.50.11290">
    <property type="match status" value="1"/>
</dbReference>
<dbReference type="PANTHER" id="PTHR34595">
    <property type="entry name" value="BLR5612 PROTEIN"/>
    <property type="match status" value="1"/>
</dbReference>
<reference evidence="3" key="1">
    <citation type="submission" date="2016-04" db="EMBL/GenBank/DDBJ databases">
        <authorList>
            <person name="Shah S.A."/>
            <person name="Garrett R.A."/>
        </authorList>
    </citation>
    <scope>NUCLEOTIDE SEQUENCE [LARGE SCALE GENOMIC DNA]</scope>
    <source>
        <strain evidence="3">ATCC 35091 / DSM 1616 / JCM 8930 / NBRC 15331 / P1</strain>
    </source>
</reference>
<sequence length="449" mass="52093">MYYISLNVKRRKLNKDNNYNEFLTDPIYSRLIENVEKLKDKVFHLSKIVNLQAYMEGFTFYTSSNYRSTPIDVIPRIITSELFFKISNYLVARSYVLNKFIREVYQEGSNPIPDWIVKTTPYFRPEMMGFSPPKDIYIHVYGADIVRVNGVPFILEDNLRIPSGISYSYKAFEYVDRFLPELKEGYDNRVLQINGLDYLYDILRYVSGNKDPIIVILTDGNYNSAYFEHKFISEKLGIILAEPNDIYVKDKEVVVRTVDEGEVHVDVIYRRIEDLDYLTPGLMKAYLRGWVTLANAPGTGVADDKATFVWIPYLAEKYGIKLENVIQPYTICLYEKENLEKVITQPTRYVIKKREGYGGIGLAIVKDDNINVLKEIYKEYENFIAQEVLDFDTVISVVNDSFYETYADMRIFTYYDKVASAVLSRVGIMGSRITNNSSGGMVKPLWIIK</sequence>
<feature type="domain" description="Circularly permuted ATP-grasp type 2" evidence="1">
    <location>
        <begin position="75"/>
        <end position="426"/>
    </location>
</feature>
<dbReference type="AlphaFoldDB" id="A0A157T0N0"/>
<dbReference type="PANTHER" id="PTHR34595:SF7">
    <property type="entry name" value="SLL1039 PROTEIN"/>
    <property type="match status" value="1"/>
</dbReference>
<evidence type="ECO:0000259" key="1">
    <source>
        <dbReference type="Pfam" id="PF14403"/>
    </source>
</evidence>
<gene>
    <name evidence="2" type="ORF">SSOP1_1423</name>
</gene>
<organism evidence="2 3">
    <name type="scientific">Saccharolobus solfataricus</name>
    <name type="common">Sulfolobus solfataricus</name>
    <dbReference type="NCBI Taxonomy" id="2287"/>
    <lineage>
        <taxon>Archaea</taxon>
        <taxon>Thermoproteota</taxon>
        <taxon>Thermoprotei</taxon>
        <taxon>Sulfolobales</taxon>
        <taxon>Sulfolobaceae</taxon>
        <taxon>Saccharolobus</taxon>
    </lineage>
</organism>
<accession>A0A157T0N0</accession>
<name>A0A157T0N0_SACSO</name>
<dbReference type="EMBL" id="LT549890">
    <property type="protein sequence ID" value="SAI84977.1"/>
    <property type="molecule type" value="Genomic_DNA"/>
</dbReference>
<dbReference type="InterPro" id="IPR016450">
    <property type="entry name" value="UCP005522"/>
</dbReference>
<dbReference type="SUPFAM" id="SSF56059">
    <property type="entry name" value="Glutathione synthetase ATP-binding domain-like"/>
    <property type="match status" value="1"/>
</dbReference>
<dbReference type="PIRSF" id="PIRSF005522">
    <property type="entry name" value="UCP005522"/>
    <property type="match status" value="1"/>
</dbReference>
<dbReference type="PATRIC" id="fig|2287.9.peg.1452"/>
<protein>
    <recommendedName>
        <fullName evidence="1">Circularly permuted ATP-grasp type 2 domain-containing protein</fullName>
    </recommendedName>
</protein>